<accession>A0A8E2E9B2</accession>
<dbReference type="OrthoDB" id="3799947at2759"/>
<dbReference type="AlphaFoldDB" id="A0A8E2E9B2"/>
<keyword evidence="3" id="KW-1185">Reference proteome</keyword>
<dbReference type="Proteomes" id="UP000250266">
    <property type="component" value="Unassembled WGS sequence"/>
</dbReference>
<dbReference type="EMBL" id="KV744985">
    <property type="protein sequence ID" value="OCK79851.1"/>
    <property type="molecule type" value="Genomic_DNA"/>
</dbReference>
<evidence type="ECO:0000256" key="1">
    <source>
        <dbReference type="SAM" id="MobiDB-lite"/>
    </source>
</evidence>
<reference evidence="2 3" key="1">
    <citation type="journal article" date="2016" name="Nat. Commun.">
        <title>Ectomycorrhizal ecology is imprinted in the genome of the dominant symbiotic fungus Cenococcum geophilum.</title>
        <authorList>
            <consortium name="DOE Joint Genome Institute"/>
            <person name="Peter M."/>
            <person name="Kohler A."/>
            <person name="Ohm R.A."/>
            <person name="Kuo A."/>
            <person name="Krutzmann J."/>
            <person name="Morin E."/>
            <person name="Arend M."/>
            <person name="Barry K.W."/>
            <person name="Binder M."/>
            <person name="Choi C."/>
            <person name="Clum A."/>
            <person name="Copeland A."/>
            <person name="Grisel N."/>
            <person name="Haridas S."/>
            <person name="Kipfer T."/>
            <person name="LaButti K."/>
            <person name="Lindquist E."/>
            <person name="Lipzen A."/>
            <person name="Maire R."/>
            <person name="Meier B."/>
            <person name="Mihaltcheva S."/>
            <person name="Molinier V."/>
            <person name="Murat C."/>
            <person name="Poggeler S."/>
            <person name="Quandt C.A."/>
            <person name="Sperisen C."/>
            <person name="Tritt A."/>
            <person name="Tisserant E."/>
            <person name="Crous P.W."/>
            <person name="Henrissat B."/>
            <person name="Nehls U."/>
            <person name="Egli S."/>
            <person name="Spatafora J.W."/>
            <person name="Grigoriev I.V."/>
            <person name="Martin F.M."/>
        </authorList>
    </citation>
    <scope>NUCLEOTIDE SEQUENCE [LARGE SCALE GENOMIC DNA]</scope>
    <source>
        <strain evidence="2 3">CBS 459.81</strain>
    </source>
</reference>
<evidence type="ECO:0000313" key="3">
    <source>
        <dbReference type="Proteomes" id="UP000250266"/>
    </source>
</evidence>
<organism evidence="2 3">
    <name type="scientific">Lepidopterella palustris CBS 459.81</name>
    <dbReference type="NCBI Taxonomy" id="1314670"/>
    <lineage>
        <taxon>Eukaryota</taxon>
        <taxon>Fungi</taxon>
        <taxon>Dikarya</taxon>
        <taxon>Ascomycota</taxon>
        <taxon>Pezizomycotina</taxon>
        <taxon>Dothideomycetes</taxon>
        <taxon>Pleosporomycetidae</taxon>
        <taxon>Mytilinidiales</taxon>
        <taxon>Argynnaceae</taxon>
        <taxon>Lepidopterella</taxon>
    </lineage>
</organism>
<feature type="region of interest" description="Disordered" evidence="1">
    <location>
        <begin position="64"/>
        <end position="97"/>
    </location>
</feature>
<gene>
    <name evidence="2" type="ORF">K432DRAFT_405217</name>
</gene>
<name>A0A8E2E9B2_9PEZI</name>
<evidence type="ECO:0000313" key="2">
    <source>
        <dbReference type="EMBL" id="OCK79851.1"/>
    </source>
</evidence>
<proteinExistence type="predicted"/>
<protein>
    <submittedName>
        <fullName evidence="2">Uncharacterized protein</fullName>
    </submittedName>
</protein>
<sequence>MQSLIQDVDEYIQAQQYLHVSTPSTIFLDFDGTTIPNPVIKRRSHSDYWLEMYDNYCSSQQTLASSYGPQNHHENPLSGAIVPRQQEKSKQRGSRMYGYDPDTEYSWDYDGRIMHIHKGDSDSEHSSYYEISPFGNFSGDWTHLHKDEEDGPININTKMAKPGGPEFTQKGVCFFRKALTLFRKNYKPPVRKDRTRRPTDEVPLLD</sequence>